<proteinExistence type="predicted"/>
<comment type="caution">
    <text evidence="1">The sequence shown here is derived from an EMBL/GenBank/DDBJ whole genome shotgun (WGS) entry which is preliminary data.</text>
</comment>
<dbReference type="AlphaFoldDB" id="A0A9D7SVH0"/>
<reference evidence="1 2" key="1">
    <citation type="submission" date="2020-10" db="EMBL/GenBank/DDBJ databases">
        <title>Connecting structure to function with the recovery of over 1000 high-quality activated sludge metagenome-assembled genomes encoding full-length rRNA genes using long-read sequencing.</title>
        <authorList>
            <person name="Singleton C.M."/>
            <person name="Petriglieri F."/>
            <person name="Kristensen J.M."/>
            <person name="Kirkegaard R.H."/>
            <person name="Michaelsen T.Y."/>
            <person name="Andersen M.H."/>
            <person name="Karst S.M."/>
            <person name="Dueholm M.S."/>
            <person name="Nielsen P.H."/>
            <person name="Albertsen M."/>
        </authorList>
    </citation>
    <scope>NUCLEOTIDE SEQUENCE [LARGE SCALE GENOMIC DNA]</scope>
    <source>
        <strain evidence="1">Ribe_18-Q3-R11-54_MAXAC.273</strain>
    </source>
</reference>
<dbReference type="Pfam" id="PF08843">
    <property type="entry name" value="AbiEii"/>
    <property type="match status" value="1"/>
</dbReference>
<protein>
    <submittedName>
        <fullName evidence="1">Nucleotidyl transferase AbiEii/AbiGii toxin family protein</fullName>
    </submittedName>
</protein>
<dbReference type="Proteomes" id="UP000808337">
    <property type="component" value="Unassembled WGS sequence"/>
</dbReference>
<evidence type="ECO:0000313" key="1">
    <source>
        <dbReference type="EMBL" id="MBK9982657.1"/>
    </source>
</evidence>
<dbReference type="InterPro" id="IPR014942">
    <property type="entry name" value="AbiEii"/>
</dbReference>
<dbReference type="GO" id="GO:0016740">
    <property type="term" value="F:transferase activity"/>
    <property type="evidence" value="ECO:0007669"/>
    <property type="project" value="UniProtKB-KW"/>
</dbReference>
<accession>A0A9D7SVH0</accession>
<evidence type="ECO:0000313" key="2">
    <source>
        <dbReference type="Proteomes" id="UP000808337"/>
    </source>
</evidence>
<sequence length="190" mass="21904">MPELTGFYLVGGTSLGLQLGHRNSIDIDLFSQHEFEDQFIIDCITKKYVFLEKFRRKNTIIGFIHDIKVDFICHPYPLVKEPISEEGITYLSKEDIAAMKLNAIAGSGQRLKDFIDVYFLLESLSVNDMLECYSIKYPNSNPMIALKAISYFEDIDPDIDPPKMKTPLSLKKIKKRITEAVLHQYKTFKE</sequence>
<organism evidence="1 2">
    <name type="scientific">Candidatus Opimibacter skivensis</name>
    <dbReference type="NCBI Taxonomy" id="2982028"/>
    <lineage>
        <taxon>Bacteria</taxon>
        <taxon>Pseudomonadati</taxon>
        <taxon>Bacteroidota</taxon>
        <taxon>Saprospiria</taxon>
        <taxon>Saprospirales</taxon>
        <taxon>Saprospiraceae</taxon>
        <taxon>Candidatus Opimibacter</taxon>
    </lineage>
</organism>
<name>A0A9D7SVH0_9BACT</name>
<keyword evidence="1" id="KW-0808">Transferase</keyword>
<dbReference type="EMBL" id="JADKGY010000006">
    <property type="protein sequence ID" value="MBK9982657.1"/>
    <property type="molecule type" value="Genomic_DNA"/>
</dbReference>
<gene>
    <name evidence="1" type="ORF">IPP15_09560</name>
</gene>